<organism evidence="2 3">
    <name type="scientific">Paraglomus brasilianum</name>
    <dbReference type="NCBI Taxonomy" id="144538"/>
    <lineage>
        <taxon>Eukaryota</taxon>
        <taxon>Fungi</taxon>
        <taxon>Fungi incertae sedis</taxon>
        <taxon>Mucoromycota</taxon>
        <taxon>Glomeromycotina</taxon>
        <taxon>Glomeromycetes</taxon>
        <taxon>Paraglomerales</taxon>
        <taxon>Paraglomeraceae</taxon>
        <taxon>Paraglomus</taxon>
    </lineage>
</organism>
<feature type="region of interest" description="Disordered" evidence="1">
    <location>
        <begin position="1"/>
        <end position="52"/>
    </location>
</feature>
<feature type="compositionally biased region" description="Basic and acidic residues" evidence="1">
    <location>
        <begin position="10"/>
        <end position="28"/>
    </location>
</feature>
<evidence type="ECO:0000313" key="2">
    <source>
        <dbReference type="EMBL" id="CAG8655186.1"/>
    </source>
</evidence>
<dbReference type="EMBL" id="CAJVPI010003173">
    <property type="protein sequence ID" value="CAG8655186.1"/>
    <property type="molecule type" value="Genomic_DNA"/>
</dbReference>
<keyword evidence="3" id="KW-1185">Reference proteome</keyword>
<dbReference type="AlphaFoldDB" id="A0A9N9E0L5"/>
<evidence type="ECO:0000313" key="3">
    <source>
        <dbReference type="Proteomes" id="UP000789739"/>
    </source>
</evidence>
<evidence type="ECO:0000256" key="1">
    <source>
        <dbReference type="SAM" id="MobiDB-lite"/>
    </source>
</evidence>
<dbReference type="Proteomes" id="UP000789739">
    <property type="component" value="Unassembled WGS sequence"/>
</dbReference>
<comment type="caution">
    <text evidence="2">The sequence shown here is derived from an EMBL/GenBank/DDBJ whole genome shotgun (WGS) entry which is preliminary data.</text>
</comment>
<proteinExistence type="predicted"/>
<protein>
    <submittedName>
        <fullName evidence="2">6978_t:CDS:1</fullName>
    </submittedName>
</protein>
<gene>
    <name evidence="2" type="ORF">PBRASI_LOCUS10474</name>
</gene>
<name>A0A9N9E0L5_9GLOM</name>
<accession>A0A9N9E0L5</accession>
<reference evidence="2" key="1">
    <citation type="submission" date="2021-06" db="EMBL/GenBank/DDBJ databases">
        <authorList>
            <person name="Kallberg Y."/>
            <person name="Tangrot J."/>
            <person name="Rosling A."/>
        </authorList>
    </citation>
    <scope>NUCLEOTIDE SEQUENCE</scope>
    <source>
        <strain evidence="2">BR232B</strain>
    </source>
</reference>
<feature type="non-terminal residue" evidence="2">
    <location>
        <position position="1"/>
    </location>
</feature>
<sequence length="52" mass="5825">KTNDNNAGESEAKNDTAKIEKLTVKSDQESETYLSTSTTREKGKMAHPRQKK</sequence>